<evidence type="ECO:0000256" key="6">
    <source>
        <dbReference type="ARBA" id="ARBA00022723"/>
    </source>
</evidence>
<dbReference type="GO" id="GO:0015012">
    <property type="term" value="P:heparan sulfate proteoglycan biosynthetic process"/>
    <property type="evidence" value="ECO:0007669"/>
    <property type="project" value="TreeGrafter"/>
</dbReference>
<evidence type="ECO:0000256" key="13">
    <source>
        <dbReference type="ARBA" id="ARBA00023180"/>
    </source>
</evidence>
<dbReference type="EMBL" id="FUWH01000013">
    <property type="protein sequence ID" value="SKA17246.1"/>
    <property type="molecule type" value="Genomic_DNA"/>
</dbReference>
<dbReference type="InterPro" id="IPR003406">
    <property type="entry name" value="Glyco_trans_14"/>
</dbReference>
<evidence type="ECO:0000256" key="10">
    <source>
        <dbReference type="ARBA" id="ARBA00023034"/>
    </source>
</evidence>
<organism evidence="15 16">
    <name type="scientific">Sediminibacterium ginsengisoli</name>
    <dbReference type="NCBI Taxonomy" id="413434"/>
    <lineage>
        <taxon>Bacteria</taxon>
        <taxon>Pseudomonadati</taxon>
        <taxon>Bacteroidota</taxon>
        <taxon>Chitinophagia</taxon>
        <taxon>Chitinophagales</taxon>
        <taxon>Chitinophagaceae</taxon>
        <taxon>Sediminibacterium</taxon>
    </lineage>
</organism>
<dbReference type="STRING" id="413434.SAMN04488132_11375"/>
<evidence type="ECO:0000256" key="11">
    <source>
        <dbReference type="ARBA" id="ARBA00023136"/>
    </source>
</evidence>
<dbReference type="Proteomes" id="UP000190888">
    <property type="component" value="Unassembled WGS sequence"/>
</dbReference>
<evidence type="ECO:0000256" key="7">
    <source>
        <dbReference type="ARBA" id="ARBA00022824"/>
    </source>
</evidence>
<dbReference type="PANTHER" id="PTHR46025:SF3">
    <property type="entry name" value="XYLOSYLTRANSFERASE OXT"/>
    <property type="match status" value="1"/>
</dbReference>
<dbReference type="InterPro" id="IPR043538">
    <property type="entry name" value="XYLT"/>
</dbReference>
<keyword evidence="3" id="KW-0328">Glycosyltransferase</keyword>
<evidence type="ECO:0000256" key="3">
    <source>
        <dbReference type="ARBA" id="ARBA00022676"/>
    </source>
</evidence>
<keyword evidence="7" id="KW-0256">Endoplasmic reticulum</keyword>
<dbReference type="Pfam" id="PF02485">
    <property type="entry name" value="Branch"/>
    <property type="match status" value="1"/>
</dbReference>
<evidence type="ECO:0000313" key="15">
    <source>
        <dbReference type="EMBL" id="SKA17246.1"/>
    </source>
</evidence>
<gene>
    <name evidence="15" type="ORF">SAMN04488132_11375</name>
</gene>
<dbReference type="OrthoDB" id="7943907at2"/>
<keyword evidence="4" id="KW-0808">Transferase</keyword>
<keyword evidence="16" id="KW-1185">Reference proteome</keyword>
<protein>
    <recommendedName>
        <fullName evidence="14">Peptide O-xylosyltransferase</fullName>
    </recommendedName>
</protein>
<dbReference type="GO" id="GO:0046872">
    <property type="term" value="F:metal ion binding"/>
    <property type="evidence" value="ECO:0007669"/>
    <property type="project" value="UniProtKB-KW"/>
</dbReference>
<keyword evidence="8" id="KW-0735">Signal-anchor</keyword>
<evidence type="ECO:0000256" key="2">
    <source>
        <dbReference type="ARBA" id="ARBA00004648"/>
    </source>
</evidence>
<comment type="subcellular location">
    <subcellularLocation>
        <location evidence="2">Endoplasmic reticulum membrane</location>
        <topology evidence="2">Single-pass type II membrane protein</topology>
    </subcellularLocation>
    <subcellularLocation>
        <location evidence="1">Golgi apparatus membrane</location>
        <topology evidence="1">Single-pass type II membrane protein</topology>
    </subcellularLocation>
</comment>
<dbReference type="GO" id="GO:0030158">
    <property type="term" value="F:protein xylosyltransferase activity"/>
    <property type="evidence" value="ECO:0007669"/>
    <property type="project" value="InterPro"/>
</dbReference>
<reference evidence="15 16" key="1">
    <citation type="submission" date="2017-02" db="EMBL/GenBank/DDBJ databases">
        <authorList>
            <person name="Peterson S.W."/>
        </authorList>
    </citation>
    <scope>NUCLEOTIDE SEQUENCE [LARGE SCALE GENOMIC DNA]</scope>
    <source>
        <strain evidence="15 16">DSM 22335</strain>
    </source>
</reference>
<dbReference type="GO" id="GO:0016020">
    <property type="term" value="C:membrane"/>
    <property type="evidence" value="ECO:0007669"/>
    <property type="project" value="InterPro"/>
</dbReference>
<keyword evidence="6" id="KW-0479">Metal-binding</keyword>
<evidence type="ECO:0000256" key="14">
    <source>
        <dbReference type="ARBA" id="ARBA00042865"/>
    </source>
</evidence>
<accession>A0A1T4RN74</accession>
<evidence type="ECO:0000256" key="12">
    <source>
        <dbReference type="ARBA" id="ARBA00023157"/>
    </source>
</evidence>
<evidence type="ECO:0000256" key="5">
    <source>
        <dbReference type="ARBA" id="ARBA00022692"/>
    </source>
</evidence>
<evidence type="ECO:0000256" key="9">
    <source>
        <dbReference type="ARBA" id="ARBA00022989"/>
    </source>
</evidence>
<dbReference type="RefSeq" id="WP_078832689.1">
    <property type="nucleotide sequence ID" value="NZ_FUWH01000013.1"/>
</dbReference>
<evidence type="ECO:0000256" key="4">
    <source>
        <dbReference type="ARBA" id="ARBA00022679"/>
    </source>
</evidence>
<keyword evidence="10" id="KW-0333">Golgi apparatus</keyword>
<keyword evidence="13" id="KW-0325">Glycoprotein</keyword>
<keyword evidence="12" id="KW-1015">Disulfide bond</keyword>
<dbReference type="AlphaFoldDB" id="A0A1T4RN74"/>
<dbReference type="GO" id="GO:0050650">
    <property type="term" value="P:chondroitin sulfate proteoglycan biosynthetic process"/>
    <property type="evidence" value="ECO:0007669"/>
    <property type="project" value="TreeGrafter"/>
</dbReference>
<proteinExistence type="predicted"/>
<name>A0A1T4RN74_9BACT</name>
<evidence type="ECO:0000313" key="16">
    <source>
        <dbReference type="Proteomes" id="UP000190888"/>
    </source>
</evidence>
<evidence type="ECO:0000256" key="8">
    <source>
        <dbReference type="ARBA" id="ARBA00022968"/>
    </source>
</evidence>
<keyword evidence="5" id="KW-0812">Transmembrane</keyword>
<sequence length="287" mass="33138">MQIAYLIITYTDPVQTGRMIGQLSDANTRFYIHLDKKVAISAHAALQQHPQVTFVEKRVNVRWAGYSTVQAIFNGIEAILTSGISFDYICLLSGQDYPIKTPAEISGFFEQHKGKLFLKYRAFAGDWEEAFERISKYHLIDYRFPGKFFTENLINRLLPAPERPAGMQFYGSSMFWAISPQAADYVWKKIEQEPGLKRFFRYTWGPDEFLFQTILLNSEFSDLVVNSNCHYYKHKPLTPNPEWLGMQDLADLKLSDKLFARKFSIKKDAAILDAIDGMLTERKTVEN</sequence>
<dbReference type="PANTHER" id="PTHR46025">
    <property type="entry name" value="XYLOSYLTRANSFERASE OXT"/>
    <property type="match status" value="1"/>
</dbReference>
<evidence type="ECO:0000256" key="1">
    <source>
        <dbReference type="ARBA" id="ARBA00004323"/>
    </source>
</evidence>
<keyword evidence="11" id="KW-0472">Membrane</keyword>
<keyword evidence="9" id="KW-1133">Transmembrane helix</keyword>